<dbReference type="SUPFAM" id="SSF55781">
    <property type="entry name" value="GAF domain-like"/>
    <property type="match status" value="1"/>
</dbReference>
<dbReference type="SUPFAM" id="SSF55073">
    <property type="entry name" value="Nucleotide cyclase"/>
    <property type="match status" value="1"/>
</dbReference>
<dbReference type="PANTHER" id="PTHR33121:SF70">
    <property type="entry name" value="SIGNALING PROTEIN YKOW"/>
    <property type="match status" value="1"/>
</dbReference>
<dbReference type="CDD" id="cd01948">
    <property type="entry name" value="EAL"/>
    <property type="match status" value="1"/>
</dbReference>
<dbReference type="SMART" id="SM00267">
    <property type="entry name" value="GGDEF"/>
    <property type="match status" value="1"/>
</dbReference>
<dbReference type="SMART" id="SM00052">
    <property type="entry name" value="EAL"/>
    <property type="match status" value="1"/>
</dbReference>
<dbReference type="AlphaFoldDB" id="A0A848HG98"/>
<evidence type="ECO:0000259" key="1">
    <source>
        <dbReference type="PROSITE" id="PS50883"/>
    </source>
</evidence>
<dbReference type="InterPro" id="IPR050706">
    <property type="entry name" value="Cyclic-di-GMP_PDE-like"/>
</dbReference>
<gene>
    <name evidence="2" type="ORF">HHL21_05150</name>
</gene>
<dbReference type="InterPro" id="IPR029787">
    <property type="entry name" value="Nucleotide_cyclase"/>
</dbReference>
<name>A0A848HG98_9BURK</name>
<keyword evidence="3" id="KW-1185">Reference proteome</keyword>
<dbReference type="InterPro" id="IPR000160">
    <property type="entry name" value="GGDEF_dom"/>
</dbReference>
<reference evidence="2 3" key="1">
    <citation type="submission" date="2020-04" db="EMBL/GenBank/DDBJ databases">
        <title>Massilia sp. RP-1-19 isolated from soil.</title>
        <authorList>
            <person name="Dahal R.H."/>
        </authorList>
    </citation>
    <scope>NUCLEOTIDE SEQUENCE [LARGE SCALE GENOMIC DNA]</scope>
    <source>
        <strain evidence="2 3">RP-1-19</strain>
    </source>
</reference>
<dbReference type="InterPro" id="IPR029016">
    <property type="entry name" value="GAF-like_dom_sf"/>
</dbReference>
<accession>A0A848HG98</accession>
<proteinExistence type="predicted"/>
<feature type="domain" description="EAL" evidence="1">
    <location>
        <begin position="321"/>
        <end position="578"/>
    </location>
</feature>
<comment type="caution">
    <text evidence="2">The sequence shown here is derived from an EMBL/GenBank/DDBJ whole genome shotgun (WGS) entry which is preliminary data.</text>
</comment>
<dbReference type="InterPro" id="IPR035919">
    <property type="entry name" value="EAL_sf"/>
</dbReference>
<evidence type="ECO:0000313" key="2">
    <source>
        <dbReference type="EMBL" id="NML60485.1"/>
    </source>
</evidence>
<evidence type="ECO:0000313" key="3">
    <source>
        <dbReference type="Proteomes" id="UP000583752"/>
    </source>
</evidence>
<dbReference type="GO" id="GO:0071111">
    <property type="term" value="F:cyclic-guanylate-specific phosphodiesterase activity"/>
    <property type="evidence" value="ECO:0007669"/>
    <property type="project" value="InterPro"/>
</dbReference>
<sequence length="597" mass="65908">MNNQPTVEIFESADKRSLGDAAISIDDRRLKRLTSLAIHSLDADIGGISIVHSDRIWLPSHVGPVRNVIETSGSFCSSAIQAKERWFEVGDACVTEEFSRNPLVELCAFRHYAAVPLVLGSTPLQGTLWVMRKRAGQMTMAQRQALVDLADLATEALEVRYFDEITGMCNRTFFEHQLQSLMDAGLMHVTVGYINIKASNQLRSALGEDASQTLVRTIGKRLEAWAGGGALVSHLGGDRFAFALLSGSPAADERIDALTDILQMPVELPGGRDHWPRVRIGVKSGELNGQTASELLQNASSAALACQGWTIRHYDTARFDEAKLLSQLCKVVRNNAEFGALEVHYQPQVDVARGAIVGWEALVRWRHPQHGLILPGAFIPLAEQAGEIAALDILVLGQVCQDLRSWLDLGLAVPPVALNFSRDTLFHTDLMRSVIALMEQYEISGAYLECEVTETQCSDLPALAHVVTRFRELNWRIAIDDFGTGYANLETVRQVPCDRIKIDRQFVHGVSCNPILAGLMRTLGDIAKLFQLELLCEGVEDANDVRWLSEQGMPLVQGWYFGKAMPSTKVIELLNGSQVADTIVENLTLRDLIFNSR</sequence>
<dbReference type="Pfam" id="PF00563">
    <property type="entry name" value="EAL"/>
    <property type="match status" value="1"/>
</dbReference>
<dbReference type="Gene3D" id="3.30.450.40">
    <property type="match status" value="1"/>
</dbReference>
<dbReference type="PANTHER" id="PTHR33121">
    <property type="entry name" value="CYCLIC DI-GMP PHOSPHODIESTERASE PDEF"/>
    <property type="match status" value="1"/>
</dbReference>
<dbReference type="Gene3D" id="3.20.20.450">
    <property type="entry name" value="EAL domain"/>
    <property type="match status" value="1"/>
</dbReference>
<dbReference type="Pfam" id="PF00990">
    <property type="entry name" value="GGDEF"/>
    <property type="match status" value="1"/>
</dbReference>
<dbReference type="Proteomes" id="UP000583752">
    <property type="component" value="Unassembled WGS sequence"/>
</dbReference>
<dbReference type="EMBL" id="JABBGG010000002">
    <property type="protein sequence ID" value="NML60485.1"/>
    <property type="molecule type" value="Genomic_DNA"/>
</dbReference>
<dbReference type="SUPFAM" id="SSF141868">
    <property type="entry name" value="EAL domain-like"/>
    <property type="match status" value="1"/>
</dbReference>
<dbReference type="InterPro" id="IPR001633">
    <property type="entry name" value="EAL_dom"/>
</dbReference>
<dbReference type="RefSeq" id="WP_169464179.1">
    <property type="nucleotide sequence ID" value="NZ_JABBGG010000002.1"/>
</dbReference>
<organism evidence="2 3">
    <name type="scientific">Massilia polaris</name>
    <dbReference type="NCBI Taxonomy" id="2728846"/>
    <lineage>
        <taxon>Bacteria</taxon>
        <taxon>Pseudomonadati</taxon>
        <taxon>Pseudomonadota</taxon>
        <taxon>Betaproteobacteria</taxon>
        <taxon>Burkholderiales</taxon>
        <taxon>Oxalobacteraceae</taxon>
        <taxon>Telluria group</taxon>
        <taxon>Massilia</taxon>
    </lineage>
</organism>
<dbReference type="Gene3D" id="3.30.70.270">
    <property type="match status" value="1"/>
</dbReference>
<dbReference type="InterPro" id="IPR043128">
    <property type="entry name" value="Rev_trsase/Diguanyl_cyclase"/>
</dbReference>
<protein>
    <submittedName>
        <fullName evidence="2">EAL domain-containing protein</fullName>
    </submittedName>
</protein>
<dbReference type="PROSITE" id="PS50883">
    <property type="entry name" value="EAL"/>
    <property type="match status" value="1"/>
</dbReference>